<dbReference type="PIRSF" id="PIRSF029347">
    <property type="entry name" value="RecF"/>
    <property type="match status" value="1"/>
</dbReference>
<feature type="domain" description="Endonuclease GajA/Old nuclease/RecF-like AAA" evidence="1">
    <location>
        <begin position="1"/>
        <end position="91"/>
    </location>
</feature>
<name>A0A450WCG9_9GAMM</name>
<dbReference type="GO" id="GO:0016887">
    <property type="term" value="F:ATP hydrolysis activity"/>
    <property type="evidence" value="ECO:0007669"/>
    <property type="project" value="InterPro"/>
</dbReference>
<dbReference type="InterPro" id="IPR003959">
    <property type="entry name" value="ATPase_AAA_core"/>
</dbReference>
<dbReference type="GO" id="GO:0005524">
    <property type="term" value="F:ATP binding"/>
    <property type="evidence" value="ECO:0007669"/>
    <property type="project" value="InterPro"/>
</dbReference>
<organism evidence="3">
    <name type="scientific">Candidatus Kentrum sp. LFY</name>
    <dbReference type="NCBI Taxonomy" id="2126342"/>
    <lineage>
        <taxon>Bacteria</taxon>
        <taxon>Pseudomonadati</taxon>
        <taxon>Pseudomonadota</taxon>
        <taxon>Gammaproteobacteria</taxon>
        <taxon>Candidatus Kentrum</taxon>
    </lineage>
</organism>
<dbReference type="InterPro" id="IPR014555">
    <property type="entry name" value="RecF-like"/>
</dbReference>
<dbReference type="SUPFAM" id="SSF52540">
    <property type="entry name" value="P-loop containing nucleoside triphosphate hydrolases"/>
    <property type="match status" value="1"/>
</dbReference>
<dbReference type="AlphaFoldDB" id="A0A450WCG9"/>
<dbReference type="Pfam" id="PF13175">
    <property type="entry name" value="AAA_15"/>
    <property type="match status" value="1"/>
</dbReference>
<proteinExistence type="predicted"/>
<reference evidence="3" key="1">
    <citation type="submission" date="2019-02" db="EMBL/GenBank/DDBJ databases">
        <authorList>
            <person name="Gruber-Vodicka R. H."/>
            <person name="Seah K. B. B."/>
        </authorList>
    </citation>
    <scope>NUCLEOTIDE SEQUENCE</scope>
    <source>
        <strain evidence="3">BECK_BY7</strain>
    </source>
</reference>
<dbReference type="EMBL" id="CAADFN010000010">
    <property type="protein sequence ID" value="VFK14695.1"/>
    <property type="molecule type" value="Genomic_DNA"/>
</dbReference>
<dbReference type="InterPro" id="IPR041685">
    <property type="entry name" value="AAA_GajA/Old/RecF-like"/>
</dbReference>
<protein>
    <submittedName>
        <fullName evidence="3">Predicted ATPase</fullName>
    </submittedName>
</protein>
<feature type="domain" description="ATPase AAA-type core" evidence="2">
    <location>
        <begin position="149"/>
        <end position="343"/>
    </location>
</feature>
<evidence type="ECO:0000313" key="3">
    <source>
        <dbReference type="EMBL" id="VFK14695.1"/>
    </source>
</evidence>
<evidence type="ECO:0000259" key="1">
    <source>
        <dbReference type="Pfam" id="PF13175"/>
    </source>
</evidence>
<dbReference type="Gene3D" id="3.40.50.300">
    <property type="entry name" value="P-loop containing nucleotide triphosphate hydrolases"/>
    <property type="match status" value="1"/>
</dbReference>
<gene>
    <name evidence="3" type="ORF">BECKLFY1418C_GA0070996_101024</name>
</gene>
<accession>A0A450WCG9</accession>
<evidence type="ECO:0000259" key="2">
    <source>
        <dbReference type="Pfam" id="PF13304"/>
    </source>
</evidence>
<dbReference type="Pfam" id="PF13304">
    <property type="entry name" value="AAA_21"/>
    <property type="match status" value="1"/>
</dbReference>
<dbReference type="PANTHER" id="PTHR40396">
    <property type="entry name" value="ATPASE-LIKE PROTEIN"/>
    <property type="match status" value="1"/>
</dbReference>
<dbReference type="PANTHER" id="PTHR40396:SF1">
    <property type="entry name" value="ATPASE AAA-TYPE CORE DOMAIN-CONTAINING PROTEIN"/>
    <property type="match status" value="1"/>
</dbReference>
<dbReference type="InterPro" id="IPR027417">
    <property type="entry name" value="P-loop_NTPase"/>
</dbReference>
<sequence>MKIESIRLKNFKSFQDVTMRDIPRFCVLVGANGTGKSTLFKVFEFLKESLSGNIHTALVKLGGNRGFQEVRTRNATGNIEIELKFREKSDAPLITYSLSIGEEEGRPLVEREVLQYRRGSRGAPWRFLEFSRGKGKAVTNELDLENVPDETNLQRDEQVLKSPDILAIKGLAQFERFPAVVALGDLIENWHISDFHINRARPEQEAGYAEHLSREGENLSLVTEYLYSRHEKVFHEILEKLSQRVPGISKVDAKTTEEGRVLLRFQDSAFEDPFLARYVSDGTIKMFAYLTLLYDPAPHPLLCVEEPENQLYPKLLWELAEEFRSYANRGGQVFVSTHSPDFLNAVKLDEVFWLVKKDGYTGIRRARDDEQIARFMMEGDRMGYLWKEGLLEGVDPQ</sequence>